<dbReference type="OMA" id="MGPHYDV"/>
<feature type="compositionally biased region" description="Polar residues" evidence="1">
    <location>
        <begin position="108"/>
        <end position="123"/>
    </location>
</feature>
<dbReference type="Proteomes" id="UP000007148">
    <property type="component" value="Unassembled WGS sequence"/>
</dbReference>
<accession>G4TH02</accession>
<protein>
    <submittedName>
        <fullName evidence="2">Uncharacterized protein</fullName>
    </submittedName>
</protein>
<evidence type="ECO:0000313" key="3">
    <source>
        <dbReference type="Proteomes" id="UP000007148"/>
    </source>
</evidence>
<gene>
    <name evidence="2" type="ORF">PIIN_04532</name>
</gene>
<reference evidence="2 3" key="1">
    <citation type="journal article" date="2011" name="PLoS Pathog.">
        <title>Endophytic Life Strategies Decoded by Genome and Transcriptome Analyses of the Mutualistic Root Symbiont Piriformospora indica.</title>
        <authorList>
            <person name="Zuccaro A."/>
            <person name="Lahrmann U."/>
            <person name="Guldener U."/>
            <person name="Langen G."/>
            <person name="Pfiffi S."/>
            <person name="Biedenkopf D."/>
            <person name="Wong P."/>
            <person name="Samans B."/>
            <person name="Grimm C."/>
            <person name="Basiewicz M."/>
            <person name="Murat C."/>
            <person name="Martin F."/>
            <person name="Kogel K.H."/>
        </authorList>
    </citation>
    <scope>NUCLEOTIDE SEQUENCE [LARGE SCALE GENOMIC DNA]</scope>
    <source>
        <strain evidence="2 3">DSM 11827</strain>
    </source>
</reference>
<feature type="region of interest" description="Disordered" evidence="1">
    <location>
        <begin position="101"/>
        <end position="129"/>
    </location>
</feature>
<comment type="caution">
    <text evidence="2">The sequence shown here is derived from an EMBL/GenBank/DDBJ whole genome shotgun (WGS) entry which is preliminary data.</text>
</comment>
<evidence type="ECO:0000256" key="1">
    <source>
        <dbReference type="SAM" id="MobiDB-lite"/>
    </source>
</evidence>
<dbReference type="OrthoDB" id="548474at2759"/>
<dbReference type="eggNOG" id="ENOG502SAVU">
    <property type="taxonomic scope" value="Eukaryota"/>
</dbReference>
<evidence type="ECO:0000313" key="2">
    <source>
        <dbReference type="EMBL" id="CCA70595.1"/>
    </source>
</evidence>
<keyword evidence="3" id="KW-1185">Reference proteome</keyword>
<sequence>MSESQRIRDFTPKYKQPFTMEEAVELDLHTLTMELARLQDSVNRLEDTQKSLAEFLDASADKDEDLSTAYKENVDVIGSQKERMNMIRLALSHKGVSSESLSHYIPEGNSSTRVAQADASTTEEGGIDL</sequence>
<name>G4TH02_SERID</name>
<proteinExistence type="predicted"/>
<dbReference type="HOGENOM" id="CLU_140541_1_0_1"/>
<dbReference type="InParanoid" id="G4TH02"/>
<dbReference type="AlphaFoldDB" id="G4TH02"/>
<dbReference type="STRING" id="1109443.G4TH02"/>
<organism evidence="2 3">
    <name type="scientific">Serendipita indica (strain DSM 11827)</name>
    <name type="common">Root endophyte fungus</name>
    <name type="synonym">Piriformospora indica</name>
    <dbReference type="NCBI Taxonomy" id="1109443"/>
    <lineage>
        <taxon>Eukaryota</taxon>
        <taxon>Fungi</taxon>
        <taxon>Dikarya</taxon>
        <taxon>Basidiomycota</taxon>
        <taxon>Agaricomycotina</taxon>
        <taxon>Agaricomycetes</taxon>
        <taxon>Sebacinales</taxon>
        <taxon>Serendipitaceae</taxon>
        <taxon>Serendipita</taxon>
    </lineage>
</organism>
<dbReference type="EMBL" id="CAFZ01000088">
    <property type="protein sequence ID" value="CCA70595.1"/>
    <property type="molecule type" value="Genomic_DNA"/>
</dbReference>